<sequence length="481" mass="54798">MTSPATETTIGLAKNPLRDSTPYDPSRFDWPLAYDAEKLLNEHIGRFLTLNSFAKRLAERMRDETGTDFFEWVDHLVLSPADEQTLRAVGFSSDEEAEAAKGDVVLHHPRATLPRVVLRAGQKQNPSVIALRPEFVTDFAARHNLAGEIEGAPLTRFRRTTVAEENGTTLEAVERRAYRGFVPAPHKAGELEAILKVKEMWKTRRRFFANDAEGFVLANRLLDQSISLVGRDQTCQIYFEEERAYWELRNRAARVQKFRQDQLGLGWGNHDHHTFRASRQHFVDLMEILLKLGFEKRERYYAGAEAGWGAQISEQAIVGITVFADVDLMPDETQIDFASHRLPAAPKLGTVGLWCGLHGESFLSAGMHHLEARFDYHLLRDQLQEHGIKTMNPFSNFEFLRQAFTEGERWKVARDRAEHLLSAKLITQEQFDKFMNEGALGSHLENLQRHGGFKGFNQKSVSVVISATDPRRNHFEHAATH</sequence>
<dbReference type="STRING" id="320771.Cflav_PD2237"/>
<dbReference type="Proteomes" id="UP000003688">
    <property type="component" value="Unassembled WGS sequence"/>
</dbReference>
<name>B9XL42_PEDPL</name>
<protein>
    <submittedName>
        <fullName evidence="1">Uncharacterized protein</fullName>
    </submittedName>
</protein>
<proteinExistence type="predicted"/>
<reference evidence="1 2" key="1">
    <citation type="journal article" date="2011" name="J. Bacteriol.">
        <title>Genome sequence of 'Pedosphaera parvula' Ellin514, an aerobic Verrucomicrobial isolate from pasture soil.</title>
        <authorList>
            <person name="Kant R."/>
            <person name="van Passel M.W."/>
            <person name="Sangwan P."/>
            <person name="Palva A."/>
            <person name="Lucas S."/>
            <person name="Copeland A."/>
            <person name="Lapidus A."/>
            <person name="Glavina Del Rio T."/>
            <person name="Dalin E."/>
            <person name="Tice H."/>
            <person name="Bruce D."/>
            <person name="Goodwin L."/>
            <person name="Pitluck S."/>
            <person name="Chertkov O."/>
            <person name="Larimer F.W."/>
            <person name="Land M.L."/>
            <person name="Hauser L."/>
            <person name="Brettin T.S."/>
            <person name="Detter J.C."/>
            <person name="Han S."/>
            <person name="de Vos W.M."/>
            <person name="Janssen P.H."/>
            <person name="Smidt H."/>
        </authorList>
    </citation>
    <scope>NUCLEOTIDE SEQUENCE [LARGE SCALE GENOMIC DNA]</scope>
    <source>
        <strain evidence="1 2">Ellin514</strain>
    </source>
</reference>
<dbReference type="AlphaFoldDB" id="B9XL42"/>
<evidence type="ECO:0000313" key="1">
    <source>
        <dbReference type="EMBL" id="EEF59393.1"/>
    </source>
</evidence>
<comment type="caution">
    <text evidence="1">The sequence shown here is derived from an EMBL/GenBank/DDBJ whole genome shotgun (WGS) entry which is preliminary data.</text>
</comment>
<dbReference type="EMBL" id="ABOX02000028">
    <property type="protein sequence ID" value="EEF59393.1"/>
    <property type="molecule type" value="Genomic_DNA"/>
</dbReference>
<dbReference type="RefSeq" id="WP_007416535.1">
    <property type="nucleotide sequence ID" value="NZ_ABOX02000028.1"/>
</dbReference>
<accession>B9XL42</accession>
<organism evidence="1 2">
    <name type="scientific">Pedosphaera parvula (strain Ellin514)</name>
    <dbReference type="NCBI Taxonomy" id="320771"/>
    <lineage>
        <taxon>Bacteria</taxon>
        <taxon>Pseudomonadati</taxon>
        <taxon>Verrucomicrobiota</taxon>
        <taxon>Pedosphaerae</taxon>
        <taxon>Pedosphaerales</taxon>
        <taxon>Pedosphaeraceae</taxon>
        <taxon>Pedosphaera</taxon>
    </lineage>
</organism>
<gene>
    <name evidence="1" type="ORF">Cflav_PD2237</name>
</gene>
<dbReference type="OrthoDB" id="212238at2"/>
<evidence type="ECO:0000313" key="2">
    <source>
        <dbReference type="Proteomes" id="UP000003688"/>
    </source>
</evidence>
<keyword evidence="2" id="KW-1185">Reference proteome</keyword>